<organism evidence="1 2">
    <name type="scientific">Cinchona calisaya</name>
    <dbReference type="NCBI Taxonomy" id="153742"/>
    <lineage>
        <taxon>Eukaryota</taxon>
        <taxon>Viridiplantae</taxon>
        <taxon>Streptophyta</taxon>
        <taxon>Embryophyta</taxon>
        <taxon>Tracheophyta</taxon>
        <taxon>Spermatophyta</taxon>
        <taxon>Magnoliopsida</taxon>
        <taxon>eudicotyledons</taxon>
        <taxon>Gunneridae</taxon>
        <taxon>Pentapetalae</taxon>
        <taxon>asterids</taxon>
        <taxon>lamiids</taxon>
        <taxon>Gentianales</taxon>
        <taxon>Rubiaceae</taxon>
        <taxon>Cinchonoideae</taxon>
        <taxon>Cinchoneae</taxon>
        <taxon>Cinchona</taxon>
    </lineage>
</organism>
<sequence length="98" mass="10885">MIPARGRREIWKRVLGNIMGTLRSGNRGMFGNQNGKTGFSLPPISFGSAYKKALLQNYWIEDVLDVSLLGRVKLIQAIEKLIFVDVQLSVGVMDSCSI</sequence>
<gene>
    <name evidence="1" type="ORF">ACH5RR_013606</name>
</gene>
<name>A0ABD3A0L6_9GENT</name>
<reference evidence="1 2" key="1">
    <citation type="submission" date="2024-11" db="EMBL/GenBank/DDBJ databases">
        <title>A near-complete genome assembly of Cinchona calisaya.</title>
        <authorList>
            <person name="Lian D.C."/>
            <person name="Zhao X.W."/>
            <person name="Wei L."/>
        </authorList>
    </citation>
    <scope>NUCLEOTIDE SEQUENCE [LARGE SCALE GENOMIC DNA]</scope>
    <source>
        <tissue evidence="1">Nenye</tissue>
    </source>
</reference>
<comment type="caution">
    <text evidence="1">The sequence shown here is derived from an EMBL/GenBank/DDBJ whole genome shotgun (WGS) entry which is preliminary data.</text>
</comment>
<dbReference type="Proteomes" id="UP001630127">
    <property type="component" value="Unassembled WGS sequence"/>
</dbReference>
<accession>A0ABD3A0L6</accession>
<protein>
    <submittedName>
        <fullName evidence="1">Uncharacterized protein</fullName>
    </submittedName>
</protein>
<proteinExistence type="predicted"/>
<evidence type="ECO:0000313" key="2">
    <source>
        <dbReference type="Proteomes" id="UP001630127"/>
    </source>
</evidence>
<dbReference type="AlphaFoldDB" id="A0ABD3A0L6"/>
<evidence type="ECO:0000313" key="1">
    <source>
        <dbReference type="EMBL" id="KAL3525234.1"/>
    </source>
</evidence>
<keyword evidence="2" id="KW-1185">Reference proteome</keyword>
<dbReference type="EMBL" id="JBJUIK010000006">
    <property type="protein sequence ID" value="KAL3525234.1"/>
    <property type="molecule type" value="Genomic_DNA"/>
</dbReference>